<dbReference type="EMBL" id="JACCJB010000017">
    <property type="protein sequence ID" value="KAF6220237.1"/>
    <property type="molecule type" value="Genomic_DNA"/>
</dbReference>
<dbReference type="PANTHER" id="PTHR16040">
    <property type="entry name" value="AUSTRALIN, ISOFORM A-RELATED"/>
    <property type="match status" value="1"/>
</dbReference>
<keyword evidence="6" id="KW-0498">Mitosis</keyword>
<evidence type="ECO:0000313" key="13">
    <source>
        <dbReference type="Proteomes" id="UP000593566"/>
    </source>
</evidence>
<dbReference type="GO" id="GO:0005634">
    <property type="term" value="C:nucleus"/>
    <property type="evidence" value="ECO:0007669"/>
    <property type="project" value="UniProtKB-SubCell"/>
</dbReference>
<evidence type="ECO:0000256" key="1">
    <source>
        <dbReference type="ARBA" id="ARBA00004123"/>
    </source>
</evidence>
<dbReference type="GeneID" id="59331780"/>
<protein>
    <recommendedName>
        <fullName evidence="11">Borealin N-terminal domain-containing protein</fullName>
    </recommendedName>
</protein>
<comment type="subcellular location">
    <subcellularLocation>
        <location evidence="2">Chromosome</location>
        <location evidence="2">Centromere</location>
    </subcellularLocation>
    <subcellularLocation>
        <location evidence="1">Nucleus</location>
    </subcellularLocation>
</comment>
<organism evidence="12 13">
    <name type="scientific">Letharia lupina</name>
    <dbReference type="NCBI Taxonomy" id="560253"/>
    <lineage>
        <taxon>Eukaryota</taxon>
        <taxon>Fungi</taxon>
        <taxon>Dikarya</taxon>
        <taxon>Ascomycota</taxon>
        <taxon>Pezizomycotina</taxon>
        <taxon>Lecanoromycetes</taxon>
        <taxon>OSLEUM clade</taxon>
        <taxon>Lecanoromycetidae</taxon>
        <taxon>Lecanorales</taxon>
        <taxon>Lecanorineae</taxon>
        <taxon>Parmeliaceae</taxon>
        <taxon>Letharia</taxon>
    </lineage>
</organism>
<keyword evidence="9" id="KW-0137">Centromere</keyword>
<evidence type="ECO:0000259" key="11">
    <source>
        <dbReference type="Pfam" id="PF10444"/>
    </source>
</evidence>
<feature type="compositionally biased region" description="Polar residues" evidence="10">
    <location>
        <begin position="12"/>
        <end position="35"/>
    </location>
</feature>
<feature type="domain" description="Borealin N-terminal" evidence="11">
    <location>
        <begin position="48"/>
        <end position="104"/>
    </location>
</feature>
<evidence type="ECO:0000256" key="8">
    <source>
        <dbReference type="ARBA" id="ARBA00023306"/>
    </source>
</evidence>
<feature type="region of interest" description="Disordered" evidence="10">
    <location>
        <begin position="280"/>
        <end position="339"/>
    </location>
</feature>
<evidence type="ECO:0000256" key="3">
    <source>
        <dbReference type="ARBA" id="ARBA00009914"/>
    </source>
</evidence>
<evidence type="ECO:0000256" key="9">
    <source>
        <dbReference type="ARBA" id="ARBA00023328"/>
    </source>
</evidence>
<dbReference type="InterPro" id="IPR018867">
    <property type="entry name" value="Cell_div_borealin"/>
</dbReference>
<sequence>MAPPRTKKVRSSTDSSSTARPQTVTLQSPARTPVQSPRKRSMTITEGQKQALIDNLQLEITERARKLRAQYALQAQSLRTRIELRINRIPTSLRNANMGELLEKYKETSDPKRQSAPQEEEEAVEIAHSSESRPVLVSEGSNSTDMTKFRGTKRTRRVLMCDLAVPPILTSRSDAINSADKENNAQSMEAIPNPKKRAKMTTTAKSRQATNPSTVLSPKSANSRTLPQSPVHAELKSPQKLYFAHPTSPLKPISPIKLASPAKAAAAAATANLASMVTEKVKPGRPKAAAGRKASNPTTTKPAVGRPKRGAAIAKEPEDVRKVSNQSNTSSISTGTTIVKNAKKAPVAAAKKNDVGVRAVGKKVAAGTGMPPPGRRVLRKRV</sequence>
<name>A0A8H6F9H2_9LECA</name>
<keyword evidence="8" id="KW-0131">Cell cycle</keyword>
<dbReference type="Pfam" id="PF10444">
    <property type="entry name" value="Nbl1_Borealin_N"/>
    <property type="match status" value="1"/>
</dbReference>
<keyword evidence="13" id="KW-1185">Reference proteome</keyword>
<dbReference type="GO" id="GO:0000775">
    <property type="term" value="C:chromosome, centromeric region"/>
    <property type="evidence" value="ECO:0007669"/>
    <property type="project" value="UniProtKB-SubCell"/>
</dbReference>
<dbReference type="GO" id="GO:0051301">
    <property type="term" value="P:cell division"/>
    <property type="evidence" value="ECO:0007669"/>
    <property type="project" value="UniProtKB-KW"/>
</dbReference>
<evidence type="ECO:0000256" key="2">
    <source>
        <dbReference type="ARBA" id="ARBA00004584"/>
    </source>
</evidence>
<accession>A0A8H6F9H2</accession>
<evidence type="ECO:0000256" key="10">
    <source>
        <dbReference type="SAM" id="MobiDB-lite"/>
    </source>
</evidence>
<dbReference type="GO" id="GO:0051233">
    <property type="term" value="C:spindle midzone"/>
    <property type="evidence" value="ECO:0007669"/>
    <property type="project" value="TreeGrafter"/>
</dbReference>
<dbReference type="RefSeq" id="XP_037149672.1">
    <property type="nucleotide sequence ID" value="XM_037294291.1"/>
</dbReference>
<dbReference type="GO" id="GO:0000070">
    <property type="term" value="P:mitotic sister chromatid segregation"/>
    <property type="evidence" value="ECO:0007669"/>
    <property type="project" value="TreeGrafter"/>
</dbReference>
<comment type="similarity">
    <text evidence="3">Belongs to the borealin family.</text>
</comment>
<proteinExistence type="inferred from homology"/>
<comment type="caution">
    <text evidence="12">The sequence shown here is derived from an EMBL/GenBank/DDBJ whole genome shotgun (WGS) entry which is preliminary data.</text>
</comment>
<evidence type="ECO:0000256" key="7">
    <source>
        <dbReference type="ARBA" id="ARBA00023242"/>
    </source>
</evidence>
<dbReference type="Proteomes" id="UP000593566">
    <property type="component" value="Unassembled WGS sequence"/>
</dbReference>
<evidence type="ECO:0000256" key="6">
    <source>
        <dbReference type="ARBA" id="ARBA00022776"/>
    </source>
</evidence>
<gene>
    <name evidence="12" type="ORF">HO133_003369</name>
</gene>
<feature type="region of interest" description="Disordered" evidence="10">
    <location>
        <begin position="1"/>
        <end position="45"/>
    </location>
</feature>
<keyword evidence="5" id="KW-0132">Cell division</keyword>
<dbReference type="PANTHER" id="PTHR16040:SF7">
    <property type="entry name" value="AUSTRALIN, ISOFORM A-RELATED"/>
    <property type="match status" value="1"/>
</dbReference>
<dbReference type="AlphaFoldDB" id="A0A8H6F9H2"/>
<feature type="compositionally biased region" description="Basic residues" evidence="10">
    <location>
        <begin position="1"/>
        <end position="10"/>
    </location>
</feature>
<feature type="compositionally biased region" description="Low complexity" evidence="10">
    <location>
        <begin position="324"/>
        <end position="339"/>
    </location>
</feature>
<feature type="region of interest" description="Disordered" evidence="10">
    <location>
        <begin position="174"/>
        <end position="230"/>
    </location>
</feature>
<reference evidence="12 13" key="1">
    <citation type="journal article" date="2020" name="Genomics">
        <title>Complete, high-quality genomes from long-read metagenomic sequencing of two wolf lichen thalli reveals enigmatic genome architecture.</title>
        <authorList>
            <person name="McKenzie S.K."/>
            <person name="Walston R.F."/>
            <person name="Allen J.L."/>
        </authorList>
    </citation>
    <scope>NUCLEOTIDE SEQUENCE [LARGE SCALE GENOMIC DNA]</scope>
    <source>
        <strain evidence="12">WasteWater1</strain>
    </source>
</reference>
<feature type="compositionally biased region" description="Polar residues" evidence="10">
    <location>
        <begin position="200"/>
        <end position="228"/>
    </location>
</feature>
<evidence type="ECO:0000256" key="5">
    <source>
        <dbReference type="ARBA" id="ARBA00022618"/>
    </source>
</evidence>
<dbReference type="GO" id="GO:0032133">
    <property type="term" value="C:chromosome passenger complex"/>
    <property type="evidence" value="ECO:0007669"/>
    <property type="project" value="TreeGrafter"/>
</dbReference>
<keyword evidence="4" id="KW-0158">Chromosome</keyword>
<evidence type="ECO:0000256" key="4">
    <source>
        <dbReference type="ARBA" id="ARBA00022454"/>
    </source>
</evidence>
<keyword evidence="7" id="KW-0539">Nucleus</keyword>
<feature type="region of interest" description="Disordered" evidence="10">
    <location>
        <begin position="125"/>
        <end position="147"/>
    </location>
</feature>
<evidence type="ECO:0000313" key="12">
    <source>
        <dbReference type="EMBL" id="KAF6220237.1"/>
    </source>
</evidence>
<dbReference type="InterPro" id="IPR018851">
    <property type="entry name" value="Borealin_N"/>
</dbReference>